<evidence type="ECO:0000313" key="8">
    <source>
        <dbReference type="Proteomes" id="UP001140293"/>
    </source>
</evidence>
<feature type="signal peptide" evidence="6">
    <location>
        <begin position="1"/>
        <end position="17"/>
    </location>
</feature>
<dbReference type="Proteomes" id="UP001140293">
    <property type="component" value="Unassembled WGS sequence"/>
</dbReference>
<evidence type="ECO:0000256" key="5">
    <source>
        <dbReference type="ARBA" id="ARBA00023288"/>
    </source>
</evidence>
<name>A0A9X2YM98_9MYCO</name>
<sequence>MRVTGATVAVLGGCLLAAGCGWSPPSAPPPKPDTCAPTDGPGAATVQREIVTLAPPGPGATWTETGSGHATNCRLYWVQLKGPGSAPDVPAQVLFFDRQTPLGPATPEPRPYVAVVNSGDEFVTVQYQWRQGADAPCCPTGIGTVRFRVGDGGTLEAVDPIPNS</sequence>
<dbReference type="InterPro" id="IPR025971">
    <property type="entry name" value="LppP/LprE"/>
</dbReference>
<accession>A0A9X2YM98</accession>
<keyword evidence="3" id="KW-0472">Membrane</keyword>
<evidence type="ECO:0000256" key="3">
    <source>
        <dbReference type="ARBA" id="ARBA00023136"/>
    </source>
</evidence>
<organism evidence="7 8">
    <name type="scientific">[Mycobacterium] manitobense</name>
    <dbReference type="NCBI Taxonomy" id="190147"/>
    <lineage>
        <taxon>Bacteria</taxon>
        <taxon>Bacillati</taxon>
        <taxon>Actinomycetota</taxon>
        <taxon>Actinomycetes</taxon>
        <taxon>Mycobacteriales</taxon>
        <taxon>Mycobacteriaceae</taxon>
        <taxon>Mycolicibacterium</taxon>
    </lineage>
</organism>
<reference evidence="7" key="2">
    <citation type="journal article" date="2022" name="BMC Genomics">
        <title>Comparative genome analysis of mycobacteria focusing on tRNA and non-coding RNA.</title>
        <authorList>
            <person name="Behra P.R.K."/>
            <person name="Pettersson B.M.F."/>
            <person name="Ramesh M."/>
            <person name="Das S."/>
            <person name="Dasgupta S."/>
            <person name="Kirsebom L.A."/>
        </authorList>
    </citation>
    <scope>NUCLEOTIDE SEQUENCE</scope>
    <source>
        <strain evidence="7">DSM 44615</strain>
    </source>
</reference>
<reference evidence="7" key="1">
    <citation type="submission" date="2020-07" db="EMBL/GenBank/DDBJ databases">
        <authorList>
            <person name="Pettersson B.M.F."/>
            <person name="Behra P.R.K."/>
            <person name="Ramesh M."/>
            <person name="Das S."/>
            <person name="Dasgupta S."/>
            <person name="Kirsebom L.A."/>
        </authorList>
    </citation>
    <scope>NUCLEOTIDE SEQUENCE</scope>
    <source>
        <strain evidence="7">DSM 44615</strain>
    </source>
</reference>
<keyword evidence="2 6" id="KW-0732">Signal</keyword>
<keyword evidence="5 7" id="KW-0449">Lipoprotein</keyword>
<keyword evidence="1" id="KW-1003">Cell membrane</keyword>
<proteinExistence type="predicted"/>
<dbReference type="EMBL" id="JACKSJ010000088">
    <property type="protein sequence ID" value="MCV7170518.1"/>
    <property type="molecule type" value="Genomic_DNA"/>
</dbReference>
<dbReference type="AlphaFoldDB" id="A0A9X2YM98"/>
<feature type="chain" id="PRO_5040950800" evidence="6">
    <location>
        <begin position="18"/>
        <end position="164"/>
    </location>
</feature>
<keyword evidence="4" id="KW-0564">Palmitate</keyword>
<evidence type="ECO:0000313" key="7">
    <source>
        <dbReference type="EMBL" id="MCV7170518.1"/>
    </source>
</evidence>
<keyword evidence="8" id="KW-1185">Reference proteome</keyword>
<protein>
    <submittedName>
        <fullName evidence="7">LppP/LprE family lipoprotein</fullName>
    </submittedName>
</protein>
<gene>
    <name evidence="7" type="ORF">H7I41_11390</name>
</gene>
<dbReference type="PROSITE" id="PS51257">
    <property type="entry name" value="PROKAR_LIPOPROTEIN"/>
    <property type="match status" value="1"/>
</dbReference>
<comment type="caution">
    <text evidence="7">The sequence shown here is derived from an EMBL/GenBank/DDBJ whole genome shotgun (WGS) entry which is preliminary data.</text>
</comment>
<evidence type="ECO:0000256" key="4">
    <source>
        <dbReference type="ARBA" id="ARBA00023139"/>
    </source>
</evidence>
<evidence type="ECO:0000256" key="6">
    <source>
        <dbReference type="SAM" id="SignalP"/>
    </source>
</evidence>
<evidence type="ECO:0000256" key="2">
    <source>
        <dbReference type="ARBA" id="ARBA00022729"/>
    </source>
</evidence>
<evidence type="ECO:0000256" key="1">
    <source>
        <dbReference type="ARBA" id="ARBA00022475"/>
    </source>
</evidence>
<dbReference type="Pfam" id="PF14041">
    <property type="entry name" value="Lipoprotein_21"/>
    <property type="match status" value="1"/>
</dbReference>
<dbReference type="RefSeq" id="WP_264012707.1">
    <property type="nucleotide sequence ID" value="NZ_JACKSJ010000088.1"/>
</dbReference>